<dbReference type="SMART" id="SM00025">
    <property type="entry name" value="Pumilio"/>
    <property type="match status" value="8"/>
</dbReference>
<feature type="domain" description="PUM-HD" evidence="5">
    <location>
        <begin position="478"/>
        <end position="818"/>
    </location>
</feature>
<evidence type="ECO:0000313" key="7">
    <source>
        <dbReference type="Proteomes" id="UP001174677"/>
    </source>
</evidence>
<name>A0ABQ9KPX9_HEVBR</name>
<feature type="repeat" description="Pumilio" evidence="4">
    <location>
        <begin position="612"/>
        <end position="647"/>
    </location>
</feature>
<evidence type="ECO:0000313" key="6">
    <source>
        <dbReference type="EMBL" id="KAJ9146425.1"/>
    </source>
</evidence>
<dbReference type="PANTHER" id="PTHR12537">
    <property type="entry name" value="RNA BINDING PROTEIN PUMILIO-RELATED"/>
    <property type="match status" value="1"/>
</dbReference>
<organism evidence="6 7">
    <name type="scientific">Hevea brasiliensis</name>
    <name type="common">Para rubber tree</name>
    <name type="synonym">Siphonia brasiliensis</name>
    <dbReference type="NCBI Taxonomy" id="3981"/>
    <lineage>
        <taxon>Eukaryota</taxon>
        <taxon>Viridiplantae</taxon>
        <taxon>Streptophyta</taxon>
        <taxon>Embryophyta</taxon>
        <taxon>Tracheophyta</taxon>
        <taxon>Spermatophyta</taxon>
        <taxon>Magnoliopsida</taxon>
        <taxon>eudicotyledons</taxon>
        <taxon>Gunneridae</taxon>
        <taxon>Pentapetalae</taxon>
        <taxon>rosids</taxon>
        <taxon>fabids</taxon>
        <taxon>Malpighiales</taxon>
        <taxon>Euphorbiaceae</taxon>
        <taxon>Crotonoideae</taxon>
        <taxon>Micrandreae</taxon>
        <taxon>Hevea</taxon>
    </lineage>
</organism>
<evidence type="ECO:0000256" key="1">
    <source>
        <dbReference type="ARBA" id="ARBA00022737"/>
    </source>
</evidence>
<dbReference type="Pfam" id="PF00806">
    <property type="entry name" value="PUF"/>
    <property type="match status" value="8"/>
</dbReference>
<feature type="repeat" description="Pumilio" evidence="4">
    <location>
        <begin position="500"/>
        <end position="535"/>
    </location>
</feature>
<dbReference type="PANTHER" id="PTHR12537:SF138">
    <property type="entry name" value="PUMILIO HOMOLOG 7, CHLOROPLASTIC-RELATED"/>
    <property type="match status" value="1"/>
</dbReference>
<evidence type="ECO:0000259" key="5">
    <source>
        <dbReference type="PROSITE" id="PS50303"/>
    </source>
</evidence>
<feature type="repeat" description="Pumilio" evidence="4">
    <location>
        <begin position="536"/>
        <end position="572"/>
    </location>
</feature>
<dbReference type="SUPFAM" id="SSF48371">
    <property type="entry name" value="ARM repeat"/>
    <property type="match status" value="1"/>
</dbReference>
<evidence type="ECO:0000256" key="3">
    <source>
        <dbReference type="ARBA" id="ARBA00022884"/>
    </source>
</evidence>
<feature type="repeat" description="Pumilio" evidence="4">
    <location>
        <begin position="684"/>
        <end position="719"/>
    </location>
</feature>
<dbReference type="Gene3D" id="1.25.10.10">
    <property type="entry name" value="Leucine-rich Repeat Variant"/>
    <property type="match status" value="1"/>
</dbReference>
<keyword evidence="3" id="KW-0694">RNA-binding</keyword>
<gene>
    <name evidence="6" type="ORF">P3X46_028694</name>
</gene>
<feature type="repeat" description="Pumilio" evidence="4">
    <location>
        <begin position="648"/>
        <end position="683"/>
    </location>
</feature>
<protein>
    <recommendedName>
        <fullName evidence="5">PUM-HD domain-containing protein</fullName>
    </recommendedName>
</protein>
<keyword evidence="2" id="KW-0810">Translation regulation</keyword>
<proteinExistence type="predicted"/>
<reference evidence="6" key="1">
    <citation type="journal article" date="2023" name="Plant Biotechnol. J.">
        <title>Chromosome-level wild Hevea brasiliensis genome provides new tools for genomic-assisted breeding and valuable loci to elevate rubber yield.</title>
        <authorList>
            <person name="Cheng H."/>
            <person name="Song X."/>
            <person name="Hu Y."/>
            <person name="Wu T."/>
            <person name="Yang Q."/>
            <person name="An Z."/>
            <person name="Feng S."/>
            <person name="Deng Z."/>
            <person name="Wu W."/>
            <person name="Zeng X."/>
            <person name="Tu M."/>
            <person name="Wang X."/>
            <person name="Huang H."/>
        </authorList>
    </citation>
    <scope>NUCLEOTIDE SEQUENCE</scope>
    <source>
        <strain evidence="6">MT/VB/25A 57/8</strain>
    </source>
</reference>
<dbReference type="Proteomes" id="UP001174677">
    <property type="component" value="Chromosome 16"/>
</dbReference>
<dbReference type="EMBL" id="JARPOI010000016">
    <property type="protein sequence ID" value="KAJ9146425.1"/>
    <property type="molecule type" value="Genomic_DNA"/>
</dbReference>
<dbReference type="CDD" id="cd07920">
    <property type="entry name" value="Pumilio"/>
    <property type="match status" value="1"/>
</dbReference>
<keyword evidence="7" id="KW-1185">Reference proteome</keyword>
<dbReference type="PROSITE" id="PS50302">
    <property type="entry name" value="PUM"/>
    <property type="match status" value="6"/>
</dbReference>
<comment type="caution">
    <text evidence="6">The sequence shown here is derived from an EMBL/GenBank/DDBJ whole genome shotgun (WGS) entry which is preliminary data.</text>
</comment>
<dbReference type="InterPro" id="IPR033133">
    <property type="entry name" value="PUM-HD"/>
</dbReference>
<dbReference type="InterPro" id="IPR001313">
    <property type="entry name" value="Pumilio_RNA-bd_rpt"/>
</dbReference>
<feature type="repeat" description="Pumilio" evidence="4">
    <location>
        <begin position="720"/>
        <end position="758"/>
    </location>
</feature>
<dbReference type="InterPro" id="IPR016024">
    <property type="entry name" value="ARM-type_fold"/>
</dbReference>
<keyword evidence="1" id="KW-0677">Repeat</keyword>
<dbReference type="InterPro" id="IPR033712">
    <property type="entry name" value="Pumilio_RNA-bd"/>
</dbReference>
<evidence type="ECO:0000256" key="4">
    <source>
        <dbReference type="PROSITE-ProRule" id="PRU00317"/>
    </source>
</evidence>
<accession>A0ABQ9KPX9</accession>
<dbReference type="InterPro" id="IPR011989">
    <property type="entry name" value="ARM-like"/>
</dbReference>
<sequence length="818" mass="91732">MMGKLAEREKRIVENILRDGDLLNDVPYVPYFSLLLQQKPPFSGSSVSRVSLRSPEHSSSSSSFSNEFCSPECGSPYVEREKRVAENVKKDGELFNDMPCLSLIRQQKLLSSGYSASRASLQSPECSPSSSLFPSGFCSPEDGSLYTAPLSEEAKYRTRGSHYWNGLCLDSKSPHHDSYEINGRSFDEMGLSQSFCGMSIRDDQNGGTKMKGFKMDSDEFGFGFDNGSLGGSVQYNVKKYGLYGGFNDGDFDIEGFQSSPHGVPLSSYDDAKHAFNGFQSGFGKDAYDSIGSSFAYSQPIDLCSGHGRYDNQSDYLLENRKEQVGSWSDWGNQSQNQSITWPYLDDPPSFSSHYKMASSGVRGVMDSSGAPQLMNPMLDLDVYHPLYRSLMLKERIRAITNNGFSHSLMSMKGAGGAEAFSCEDSFIIQGKGLSHVNNKGREPLISDKKNSFNETSVENLRGKNIKPDSAIFHGGSWENDQRLNSDNPLPMVPSINSLSEVQGNIYLMAQDQNGCRWLQRIFDEGTSEDVQIIFNEIIDHVVTLMLKPFGNYVIQKLLDVCNEEQRLQIVFMVTKEPGQLVGICLNTYGTRAAQKLIETLKTRQQILFVVSSLKPGFLDLVKDQNGNHVIQRCLQCLSNEDKKFIFDAAAKFCVEIATHRHGCCVIQRCITHSTGKHRDKLITEISKNSILLAQDPFGNYVVQYIIEQKSPSAIVNLLSQFKRHYVHLSMQKFSSHVVEKCLKHLNESREQIVRELISVPRFEQLLQDPFANYVIQSALVVTKEGPLHSLLVDAVRPHVILRTNPYSKRIFSRNLLKK</sequence>
<dbReference type="PROSITE" id="PS50303">
    <property type="entry name" value="PUM_HD"/>
    <property type="match status" value="1"/>
</dbReference>
<evidence type="ECO:0000256" key="2">
    <source>
        <dbReference type="ARBA" id="ARBA00022845"/>
    </source>
</evidence>